<gene>
    <name evidence="1" type="ORF">M9H77_14376</name>
</gene>
<keyword evidence="2" id="KW-1185">Reference proteome</keyword>
<reference evidence="2" key="1">
    <citation type="journal article" date="2023" name="Nat. Plants">
        <title>Single-cell RNA sequencing provides a high-resolution roadmap for understanding the multicellular compartmentation of specialized metabolism.</title>
        <authorList>
            <person name="Sun S."/>
            <person name="Shen X."/>
            <person name="Li Y."/>
            <person name="Li Y."/>
            <person name="Wang S."/>
            <person name="Li R."/>
            <person name="Zhang H."/>
            <person name="Shen G."/>
            <person name="Guo B."/>
            <person name="Wei J."/>
            <person name="Xu J."/>
            <person name="St-Pierre B."/>
            <person name="Chen S."/>
            <person name="Sun C."/>
        </authorList>
    </citation>
    <scope>NUCLEOTIDE SEQUENCE [LARGE SCALE GENOMIC DNA]</scope>
</reference>
<dbReference type="Proteomes" id="UP001060085">
    <property type="component" value="Linkage Group LG03"/>
</dbReference>
<proteinExistence type="predicted"/>
<name>A0ACC0BN28_CATRO</name>
<dbReference type="EMBL" id="CM044703">
    <property type="protein sequence ID" value="KAI5674012.1"/>
    <property type="molecule type" value="Genomic_DNA"/>
</dbReference>
<protein>
    <submittedName>
        <fullName evidence="1">Uncharacterized protein</fullName>
    </submittedName>
</protein>
<organism evidence="1 2">
    <name type="scientific">Catharanthus roseus</name>
    <name type="common">Madagascar periwinkle</name>
    <name type="synonym">Vinca rosea</name>
    <dbReference type="NCBI Taxonomy" id="4058"/>
    <lineage>
        <taxon>Eukaryota</taxon>
        <taxon>Viridiplantae</taxon>
        <taxon>Streptophyta</taxon>
        <taxon>Embryophyta</taxon>
        <taxon>Tracheophyta</taxon>
        <taxon>Spermatophyta</taxon>
        <taxon>Magnoliopsida</taxon>
        <taxon>eudicotyledons</taxon>
        <taxon>Gunneridae</taxon>
        <taxon>Pentapetalae</taxon>
        <taxon>asterids</taxon>
        <taxon>lamiids</taxon>
        <taxon>Gentianales</taxon>
        <taxon>Apocynaceae</taxon>
        <taxon>Rauvolfioideae</taxon>
        <taxon>Vinceae</taxon>
        <taxon>Catharanthinae</taxon>
        <taxon>Catharanthus</taxon>
    </lineage>
</organism>
<evidence type="ECO:0000313" key="1">
    <source>
        <dbReference type="EMBL" id="KAI5674012.1"/>
    </source>
</evidence>
<accession>A0ACC0BN28</accession>
<evidence type="ECO:0000313" key="2">
    <source>
        <dbReference type="Proteomes" id="UP001060085"/>
    </source>
</evidence>
<sequence length="161" mass="18505">MYFGWIPLEIPHYGLVDAQLWYEHLLFIYYTCGRIRYTTFVCSSPKPEMLEIACPFPFGAHMFAMDDNYSGPFTIAKFLTSQALMEARVFALPLSHSAIVMEVKQQKHVDLPIGPPIKEQFEMDQGRSFSTLLFEEESIPGSYRGLGPRKRKTCTFYVPST</sequence>
<comment type="caution">
    <text evidence="1">The sequence shown here is derived from an EMBL/GenBank/DDBJ whole genome shotgun (WGS) entry which is preliminary data.</text>
</comment>